<dbReference type="InterPro" id="IPR028204">
    <property type="entry name" value="Tricorn_C1"/>
</dbReference>
<sequence length="339" mass="38739">MNAKHFFYLGLFALLSVVLLNSCVKEDTYADNPQGNFEALWHIIDEHYCFLTIKQQEYGLDWNEVHARYQRQINAQMTEGQLFEVLGNMLAELRDGHVNLYSSFDVARNWSWHENYPANMYDTLITRYLGRNFRIASGLRYCLLDDNVGYLRCATFNQALGEGNLDQIFSYFLPARGLIIDVRSNPGGLISSAEQLAARFTNEPLLVGYMQHKTGRRHDDFSALQEQWLKPSRGIRWQKPVVILTNRGVYSAANEFVKCMKCCPKVHVIGDKTGGGSGLPFSSELPNGWSIRFSACPVFDKDKRTTEFGIMPDTQIGLQLSDFLHGKDTIIEYARTLFE</sequence>
<dbReference type="RefSeq" id="WP_025071052.1">
    <property type="nucleotide sequence ID" value="NZ_FUXK01000009.1"/>
</dbReference>
<evidence type="ECO:0000313" key="3">
    <source>
        <dbReference type="Proteomes" id="UP000190065"/>
    </source>
</evidence>
<dbReference type="AlphaFoldDB" id="A0A1T4NA72"/>
<proteinExistence type="predicted"/>
<dbReference type="Pfam" id="PF03572">
    <property type="entry name" value="Peptidase_S41"/>
    <property type="match status" value="1"/>
</dbReference>
<dbReference type="InterPro" id="IPR029045">
    <property type="entry name" value="ClpP/crotonase-like_dom_sf"/>
</dbReference>
<dbReference type="EMBL" id="FUXK01000009">
    <property type="protein sequence ID" value="SJZ76190.1"/>
    <property type="molecule type" value="Genomic_DNA"/>
</dbReference>
<evidence type="ECO:0000313" key="2">
    <source>
        <dbReference type="EMBL" id="SJZ76190.1"/>
    </source>
</evidence>
<protein>
    <submittedName>
        <fullName evidence="2">Tricorn protease C1 domain-containing protein</fullName>
    </submittedName>
</protein>
<dbReference type="SMART" id="SM00245">
    <property type="entry name" value="TSPc"/>
    <property type="match status" value="1"/>
</dbReference>
<reference evidence="2 3" key="1">
    <citation type="submission" date="2017-02" db="EMBL/GenBank/DDBJ databases">
        <authorList>
            <person name="Peterson S.W."/>
        </authorList>
    </citation>
    <scope>NUCLEOTIDE SEQUENCE [LARGE SCALE GENOMIC DNA]</scope>
    <source>
        <strain evidence="2 3">ATCC 43324</strain>
    </source>
</reference>
<gene>
    <name evidence="2" type="ORF">SAMN02745202_01008</name>
</gene>
<dbReference type="STRING" id="28136.SAMN02745202_01008"/>
<dbReference type="SUPFAM" id="SSF52096">
    <property type="entry name" value="ClpP/crotonase"/>
    <property type="match status" value="1"/>
</dbReference>
<dbReference type="eggNOG" id="COG0793">
    <property type="taxonomic scope" value="Bacteria"/>
</dbReference>
<accession>A0A1T4NA72</accession>
<dbReference type="GO" id="GO:0006508">
    <property type="term" value="P:proteolysis"/>
    <property type="evidence" value="ECO:0007669"/>
    <property type="project" value="UniProtKB-KW"/>
</dbReference>
<dbReference type="InterPro" id="IPR005151">
    <property type="entry name" value="Tail-specific_protease"/>
</dbReference>
<feature type="domain" description="Tail specific protease" evidence="1">
    <location>
        <begin position="122"/>
        <end position="317"/>
    </location>
</feature>
<dbReference type="Gene3D" id="3.30.750.44">
    <property type="match status" value="1"/>
</dbReference>
<dbReference type="PANTHER" id="PTHR11261">
    <property type="entry name" value="INTERPHOTORECEPTOR RETINOID-BINDING PROTEIN"/>
    <property type="match status" value="1"/>
</dbReference>
<dbReference type="GO" id="GO:0008236">
    <property type="term" value="F:serine-type peptidase activity"/>
    <property type="evidence" value="ECO:0007669"/>
    <property type="project" value="InterPro"/>
</dbReference>
<dbReference type="Pfam" id="PF14684">
    <property type="entry name" value="Tricorn_C1"/>
    <property type="match status" value="1"/>
</dbReference>
<organism evidence="2 3">
    <name type="scientific">Segatella oulorum</name>
    <dbReference type="NCBI Taxonomy" id="28136"/>
    <lineage>
        <taxon>Bacteria</taxon>
        <taxon>Pseudomonadati</taxon>
        <taxon>Bacteroidota</taxon>
        <taxon>Bacteroidia</taxon>
        <taxon>Bacteroidales</taxon>
        <taxon>Prevotellaceae</taxon>
        <taxon>Segatella</taxon>
    </lineage>
</organism>
<dbReference type="Gene3D" id="3.90.226.10">
    <property type="entry name" value="2-enoyl-CoA Hydratase, Chain A, domain 1"/>
    <property type="match status" value="1"/>
</dbReference>
<dbReference type="CDD" id="cd07563">
    <property type="entry name" value="Peptidase_S41_IRBP"/>
    <property type="match status" value="1"/>
</dbReference>
<keyword evidence="2" id="KW-0645">Protease</keyword>
<dbReference type="PANTHER" id="PTHR11261:SF3">
    <property type="entry name" value="RETINOL-BINDING PROTEIN 3"/>
    <property type="match status" value="1"/>
</dbReference>
<evidence type="ECO:0000259" key="1">
    <source>
        <dbReference type="SMART" id="SM00245"/>
    </source>
</evidence>
<dbReference type="Proteomes" id="UP000190065">
    <property type="component" value="Unassembled WGS sequence"/>
</dbReference>
<keyword evidence="2" id="KW-0378">Hydrolase</keyword>
<name>A0A1T4NA72_9BACT</name>